<accession>A0A7H2BI79</accession>
<evidence type="ECO:0000313" key="4">
    <source>
        <dbReference type="Proteomes" id="UP000516421"/>
    </source>
</evidence>
<dbReference type="AlphaFoldDB" id="A0A7H2BI79"/>
<feature type="transmembrane region" description="Helical" evidence="2">
    <location>
        <begin position="7"/>
        <end position="25"/>
    </location>
</feature>
<dbReference type="EMBL" id="CP061538">
    <property type="protein sequence ID" value="QNV39375.1"/>
    <property type="molecule type" value="Genomic_DNA"/>
</dbReference>
<protein>
    <submittedName>
        <fullName evidence="3">Uncharacterized protein</fullName>
    </submittedName>
</protein>
<evidence type="ECO:0000256" key="2">
    <source>
        <dbReference type="SAM" id="Phobius"/>
    </source>
</evidence>
<dbReference type="KEGG" id="rama:IDM48_08210"/>
<name>A0A7H2BI79_9MICC</name>
<gene>
    <name evidence="3" type="ORF">IDM48_08210</name>
</gene>
<proteinExistence type="predicted"/>
<dbReference type="RefSeq" id="WP_068167885.1">
    <property type="nucleotide sequence ID" value="NZ_CP061538.1"/>
</dbReference>
<reference evidence="3 4" key="1">
    <citation type="submission" date="2020-09" db="EMBL/GenBank/DDBJ databases">
        <title>Investigation of environmental microbe.</title>
        <authorList>
            <person name="Ou Y."/>
            <person name="Kang Q."/>
        </authorList>
    </citation>
    <scope>NUCLEOTIDE SEQUENCE [LARGE SCALE GENOMIC DNA]</scope>
    <source>
        <strain evidence="3 4">KJZ-9</strain>
    </source>
</reference>
<evidence type="ECO:0000256" key="1">
    <source>
        <dbReference type="SAM" id="MobiDB-lite"/>
    </source>
</evidence>
<sequence>MRSKNSVKQIIIVSIASLCVGLMIGSLIGSWVWGLASFAIVLCIGLSPADFGLGRKNPKPPLEDDDEL</sequence>
<organism evidence="3 4">
    <name type="scientific">Rothia amarae</name>
    <dbReference type="NCBI Taxonomy" id="169480"/>
    <lineage>
        <taxon>Bacteria</taxon>
        <taxon>Bacillati</taxon>
        <taxon>Actinomycetota</taxon>
        <taxon>Actinomycetes</taxon>
        <taxon>Micrococcales</taxon>
        <taxon>Micrococcaceae</taxon>
        <taxon>Rothia</taxon>
    </lineage>
</organism>
<keyword evidence="2" id="KW-0472">Membrane</keyword>
<feature type="region of interest" description="Disordered" evidence="1">
    <location>
        <begin position="48"/>
        <end position="68"/>
    </location>
</feature>
<evidence type="ECO:0000313" key="3">
    <source>
        <dbReference type="EMBL" id="QNV39375.1"/>
    </source>
</evidence>
<keyword evidence="2" id="KW-1133">Transmembrane helix</keyword>
<keyword evidence="2" id="KW-0812">Transmembrane</keyword>
<keyword evidence="4" id="KW-1185">Reference proteome</keyword>
<dbReference type="Proteomes" id="UP000516421">
    <property type="component" value="Chromosome"/>
</dbReference>